<accession>A0A484BNV2</accession>
<reference evidence="2 3" key="1">
    <citation type="journal article" date="2019" name="J. Hered.">
        <title>An Improved Genome Assembly for Drosophila navojoa, the Basal Species in the mojavensis Cluster.</title>
        <authorList>
            <person name="Vanderlinde T."/>
            <person name="Dupim E.G."/>
            <person name="Nazario-Yepiz N.O."/>
            <person name="Carvalho A.B."/>
        </authorList>
    </citation>
    <scope>NUCLEOTIDE SEQUENCE [LARGE SCALE GENOMIC DNA]</scope>
    <source>
        <strain evidence="2">Navoj_Jal97</strain>
        <tissue evidence="2">Whole organism</tissue>
    </source>
</reference>
<evidence type="ECO:0000313" key="3">
    <source>
        <dbReference type="Proteomes" id="UP000295192"/>
    </source>
</evidence>
<protein>
    <submittedName>
        <fullName evidence="2">Uncharacterized protein</fullName>
    </submittedName>
</protein>
<sequence length="77" mass="8671">MTRSSQDAQEVQDDWKHMFVVERRRIQVKQCPFAAMLEQEATSPTTAPSSKQALGLRPELELELGLGPGRKQKSEST</sequence>
<gene>
    <name evidence="2" type="ORF">AWZ03_003968</name>
</gene>
<dbReference type="Proteomes" id="UP000295192">
    <property type="component" value="Unassembled WGS sequence"/>
</dbReference>
<proteinExistence type="predicted"/>
<dbReference type="AlphaFoldDB" id="A0A484BNV2"/>
<feature type="region of interest" description="Disordered" evidence="1">
    <location>
        <begin position="39"/>
        <end position="77"/>
    </location>
</feature>
<name>A0A484BNV2_DRONA</name>
<feature type="compositionally biased region" description="Polar residues" evidence="1">
    <location>
        <begin position="40"/>
        <end position="52"/>
    </location>
</feature>
<evidence type="ECO:0000256" key="1">
    <source>
        <dbReference type="SAM" id="MobiDB-lite"/>
    </source>
</evidence>
<dbReference type="EMBL" id="LSRL02000021">
    <property type="protein sequence ID" value="TDG49730.1"/>
    <property type="molecule type" value="Genomic_DNA"/>
</dbReference>
<comment type="caution">
    <text evidence="2">The sequence shown here is derived from an EMBL/GenBank/DDBJ whole genome shotgun (WGS) entry which is preliminary data.</text>
</comment>
<organism evidence="2 3">
    <name type="scientific">Drosophila navojoa</name>
    <name type="common">Fruit fly</name>
    <dbReference type="NCBI Taxonomy" id="7232"/>
    <lineage>
        <taxon>Eukaryota</taxon>
        <taxon>Metazoa</taxon>
        <taxon>Ecdysozoa</taxon>
        <taxon>Arthropoda</taxon>
        <taxon>Hexapoda</taxon>
        <taxon>Insecta</taxon>
        <taxon>Pterygota</taxon>
        <taxon>Neoptera</taxon>
        <taxon>Endopterygota</taxon>
        <taxon>Diptera</taxon>
        <taxon>Brachycera</taxon>
        <taxon>Muscomorpha</taxon>
        <taxon>Ephydroidea</taxon>
        <taxon>Drosophilidae</taxon>
        <taxon>Drosophila</taxon>
    </lineage>
</organism>
<evidence type="ECO:0000313" key="2">
    <source>
        <dbReference type="EMBL" id="TDG49730.1"/>
    </source>
</evidence>
<keyword evidence="3" id="KW-1185">Reference proteome</keyword>